<keyword evidence="4" id="KW-0804">Transcription</keyword>
<evidence type="ECO:0000259" key="6">
    <source>
        <dbReference type="Pfam" id="PF08281"/>
    </source>
</evidence>
<dbReference type="NCBIfam" id="TIGR02937">
    <property type="entry name" value="sigma70-ECF"/>
    <property type="match status" value="1"/>
</dbReference>
<dbReference type="Gene3D" id="1.10.10.10">
    <property type="entry name" value="Winged helix-like DNA-binding domain superfamily/Winged helix DNA-binding domain"/>
    <property type="match status" value="1"/>
</dbReference>
<protein>
    <submittedName>
        <fullName evidence="7">Sigma-70 family RNA polymerase sigma factor</fullName>
    </submittedName>
</protein>
<name>A0A7V4LDB1_9BACT</name>
<dbReference type="InterPro" id="IPR014284">
    <property type="entry name" value="RNA_pol_sigma-70_dom"/>
</dbReference>
<evidence type="ECO:0000256" key="1">
    <source>
        <dbReference type="ARBA" id="ARBA00010641"/>
    </source>
</evidence>
<accession>A0A7V4LDB1</accession>
<dbReference type="EMBL" id="DSXI01000411">
    <property type="protein sequence ID" value="HGS05477.1"/>
    <property type="molecule type" value="Genomic_DNA"/>
</dbReference>
<evidence type="ECO:0000256" key="3">
    <source>
        <dbReference type="ARBA" id="ARBA00023082"/>
    </source>
</evidence>
<dbReference type="PANTHER" id="PTHR43133">
    <property type="entry name" value="RNA POLYMERASE ECF-TYPE SIGMA FACTO"/>
    <property type="match status" value="1"/>
</dbReference>
<feature type="domain" description="RNA polymerase sigma-70 region 2" evidence="5">
    <location>
        <begin position="22"/>
        <end position="89"/>
    </location>
</feature>
<dbReference type="GO" id="GO:0006352">
    <property type="term" value="P:DNA-templated transcription initiation"/>
    <property type="evidence" value="ECO:0007669"/>
    <property type="project" value="InterPro"/>
</dbReference>
<comment type="caution">
    <text evidence="7">The sequence shown here is derived from an EMBL/GenBank/DDBJ whole genome shotgun (WGS) entry which is preliminary data.</text>
</comment>
<dbReference type="InterPro" id="IPR013324">
    <property type="entry name" value="RNA_pol_sigma_r3/r4-like"/>
</dbReference>
<feature type="domain" description="RNA polymerase sigma factor 70 region 4 type 2" evidence="6">
    <location>
        <begin position="118"/>
        <end position="170"/>
    </location>
</feature>
<dbReference type="InterPro" id="IPR013249">
    <property type="entry name" value="RNA_pol_sigma70_r4_t2"/>
</dbReference>
<dbReference type="AlphaFoldDB" id="A0A7V4LDB1"/>
<dbReference type="Pfam" id="PF08281">
    <property type="entry name" value="Sigma70_r4_2"/>
    <property type="match status" value="1"/>
</dbReference>
<keyword evidence="3" id="KW-0731">Sigma factor</keyword>
<gene>
    <name evidence="7" type="ORF">ENT08_07040</name>
</gene>
<evidence type="ECO:0000256" key="4">
    <source>
        <dbReference type="ARBA" id="ARBA00023163"/>
    </source>
</evidence>
<evidence type="ECO:0000313" key="7">
    <source>
        <dbReference type="EMBL" id="HGS05477.1"/>
    </source>
</evidence>
<proteinExistence type="inferred from homology"/>
<dbReference type="Pfam" id="PF04542">
    <property type="entry name" value="Sigma70_r2"/>
    <property type="match status" value="1"/>
</dbReference>
<reference evidence="7" key="1">
    <citation type="journal article" date="2020" name="mSystems">
        <title>Genome- and Community-Level Interaction Insights into Carbon Utilization and Element Cycling Functions of Hydrothermarchaeota in Hydrothermal Sediment.</title>
        <authorList>
            <person name="Zhou Z."/>
            <person name="Liu Y."/>
            <person name="Xu W."/>
            <person name="Pan J."/>
            <person name="Luo Z.H."/>
            <person name="Li M."/>
        </authorList>
    </citation>
    <scope>NUCLEOTIDE SEQUENCE [LARGE SCALE GENOMIC DNA]</scope>
    <source>
        <strain evidence="7">SpSt-548</strain>
    </source>
</reference>
<dbReference type="Gene3D" id="1.10.1740.10">
    <property type="match status" value="1"/>
</dbReference>
<sequence>MTTEPHLVARAQQGDLPAFEELVHRYQREIYNLACRMVQDPEEAKDLAQQTFLQAFLHIREFRHQSQFRTWLFRIGINQCYNYLKSKKKFGEPVDAQEMHLAGEDDPEADLIAEEDRARLYAALARLPAKQRAVLTLKLERGLSYQEISEELGGTAGAARVNYCQALKTLKKLLKSEEGHEVAVHPHPAAAARLSRR</sequence>
<dbReference type="InterPro" id="IPR007627">
    <property type="entry name" value="RNA_pol_sigma70_r2"/>
</dbReference>
<dbReference type="GO" id="GO:0003677">
    <property type="term" value="F:DNA binding"/>
    <property type="evidence" value="ECO:0007669"/>
    <property type="project" value="InterPro"/>
</dbReference>
<dbReference type="InterPro" id="IPR036388">
    <property type="entry name" value="WH-like_DNA-bd_sf"/>
</dbReference>
<dbReference type="PANTHER" id="PTHR43133:SF51">
    <property type="entry name" value="RNA POLYMERASE SIGMA FACTOR"/>
    <property type="match status" value="1"/>
</dbReference>
<dbReference type="SUPFAM" id="SSF88946">
    <property type="entry name" value="Sigma2 domain of RNA polymerase sigma factors"/>
    <property type="match status" value="1"/>
</dbReference>
<organism evidence="7">
    <name type="scientific">Desulfobacca acetoxidans</name>
    <dbReference type="NCBI Taxonomy" id="60893"/>
    <lineage>
        <taxon>Bacteria</taxon>
        <taxon>Pseudomonadati</taxon>
        <taxon>Thermodesulfobacteriota</taxon>
        <taxon>Desulfobaccia</taxon>
        <taxon>Desulfobaccales</taxon>
        <taxon>Desulfobaccaceae</taxon>
        <taxon>Desulfobacca</taxon>
    </lineage>
</organism>
<evidence type="ECO:0000256" key="2">
    <source>
        <dbReference type="ARBA" id="ARBA00023015"/>
    </source>
</evidence>
<dbReference type="GO" id="GO:0016987">
    <property type="term" value="F:sigma factor activity"/>
    <property type="evidence" value="ECO:0007669"/>
    <property type="project" value="UniProtKB-KW"/>
</dbReference>
<dbReference type="SUPFAM" id="SSF88659">
    <property type="entry name" value="Sigma3 and sigma4 domains of RNA polymerase sigma factors"/>
    <property type="match status" value="1"/>
</dbReference>
<keyword evidence="2" id="KW-0805">Transcription regulation</keyword>
<comment type="similarity">
    <text evidence="1">Belongs to the sigma-70 factor family. ECF subfamily.</text>
</comment>
<dbReference type="InterPro" id="IPR039425">
    <property type="entry name" value="RNA_pol_sigma-70-like"/>
</dbReference>
<dbReference type="InterPro" id="IPR013325">
    <property type="entry name" value="RNA_pol_sigma_r2"/>
</dbReference>
<evidence type="ECO:0000259" key="5">
    <source>
        <dbReference type="Pfam" id="PF04542"/>
    </source>
</evidence>